<feature type="transmembrane region" description="Helical" evidence="2">
    <location>
        <begin position="184"/>
        <end position="204"/>
    </location>
</feature>
<protein>
    <submittedName>
        <fullName evidence="3">Uncharacterized protein</fullName>
    </submittedName>
</protein>
<dbReference type="EMBL" id="KV920103">
    <property type="protein sequence ID" value="OSX68773.1"/>
    <property type="molecule type" value="Genomic_DNA"/>
</dbReference>
<evidence type="ECO:0000256" key="2">
    <source>
        <dbReference type="SAM" id="Phobius"/>
    </source>
</evidence>
<feature type="region of interest" description="Disordered" evidence="1">
    <location>
        <begin position="42"/>
        <end position="61"/>
    </location>
</feature>
<gene>
    <name evidence="3" type="ORF">BU14_2265s0001</name>
</gene>
<keyword evidence="2" id="KW-1133">Transmembrane helix</keyword>
<reference evidence="3 4" key="1">
    <citation type="submission" date="2017-03" db="EMBL/GenBank/DDBJ databases">
        <title>WGS assembly of Porphyra umbilicalis.</title>
        <authorList>
            <person name="Brawley S.H."/>
            <person name="Blouin N.A."/>
            <person name="Ficko-Blean E."/>
            <person name="Wheeler G.L."/>
            <person name="Lohr M."/>
            <person name="Goodson H.V."/>
            <person name="Jenkins J.W."/>
            <person name="Blaby-Haas C.E."/>
            <person name="Helliwell K.E."/>
            <person name="Chan C."/>
            <person name="Marriage T."/>
            <person name="Bhattacharya D."/>
            <person name="Klein A.S."/>
            <person name="Badis Y."/>
            <person name="Brodie J."/>
            <person name="Cao Y."/>
            <person name="Collen J."/>
            <person name="Dittami S.M."/>
            <person name="Gachon C.M."/>
            <person name="Green B.R."/>
            <person name="Karpowicz S."/>
            <person name="Kim J.W."/>
            <person name="Kudahl U."/>
            <person name="Lin S."/>
            <person name="Michel G."/>
            <person name="Mittag M."/>
            <person name="Olson B.J."/>
            <person name="Pangilinan J."/>
            <person name="Peng Y."/>
            <person name="Qiu H."/>
            <person name="Shu S."/>
            <person name="Singer J.T."/>
            <person name="Smith A.G."/>
            <person name="Sprecher B.N."/>
            <person name="Wagner V."/>
            <person name="Wang W."/>
            <person name="Wang Z.-Y."/>
            <person name="Yan J."/>
            <person name="Yarish C."/>
            <person name="Zoeuner-Riek S."/>
            <person name="Zhuang Y."/>
            <person name="Zou Y."/>
            <person name="Lindquist E.A."/>
            <person name="Grimwood J."/>
            <person name="Barry K."/>
            <person name="Rokhsar D.S."/>
            <person name="Schmutz J."/>
            <person name="Stiller J.W."/>
            <person name="Grossman A.R."/>
            <person name="Prochnik S.E."/>
        </authorList>
    </citation>
    <scope>NUCLEOTIDE SEQUENCE [LARGE SCALE GENOMIC DNA]</scope>
    <source>
        <strain evidence="3">4086291</strain>
    </source>
</reference>
<feature type="region of interest" description="Disordered" evidence="1">
    <location>
        <begin position="70"/>
        <end position="100"/>
    </location>
</feature>
<organism evidence="3 4">
    <name type="scientific">Porphyra umbilicalis</name>
    <name type="common">Purple laver</name>
    <name type="synonym">Red alga</name>
    <dbReference type="NCBI Taxonomy" id="2786"/>
    <lineage>
        <taxon>Eukaryota</taxon>
        <taxon>Rhodophyta</taxon>
        <taxon>Bangiophyceae</taxon>
        <taxon>Bangiales</taxon>
        <taxon>Bangiaceae</taxon>
        <taxon>Porphyra</taxon>
    </lineage>
</organism>
<sequence>VLHGSRYCTEQPRRCCACARRHPRRSAAPPFCRAAARAARLSPPARGHKSHAANAGASAADARPDLLRSIPASLTPLPPSPPPPRPSSPPPPPPPAACLPAAHRLVPSSRRLLLVVPPAASQCAVLPSPVVFKAFRLPPGSRPKTPAALLPPSSPPPPPSTVMPWGIRPSVLPRPSPTTPPLPLVPTVVLLTLAGGAAAAAAAAQERSNYRRTRALLSRPGSASPPLASGAGAGPPLPPALPAGARLCGAGAGAATAHGWRGRRGAEVADAVAVGHAKLISIGGGRPAASAAVAAPAAPVTLPAEAPAMTWSTGKKRTGGWNSIQWDVVSFSSSVLFSM</sequence>
<keyword evidence="4" id="KW-1185">Reference proteome</keyword>
<keyword evidence="2" id="KW-0472">Membrane</keyword>
<dbReference type="Proteomes" id="UP000218209">
    <property type="component" value="Unassembled WGS sequence"/>
</dbReference>
<feature type="region of interest" description="Disordered" evidence="1">
    <location>
        <begin position="217"/>
        <end position="236"/>
    </location>
</feature>
<proteinExistence type="predicted"/>
<feature type="compositionally biased region" description="Low complexity" evidence="1">
    <location>
        <begin position="217"/>
        <end position="230"/>
    </location>
</feature>
<evidence type="ECO:0000256" key="1">
    <source>
        <dbReference type="SAM" id="MobiDB-lite"/>
    </source>
</evidence>
<feature type="non-terminal residue" evidence="3">
    <location>
        <position position="1"/>
    </location>
</feature>
<feature type="compositionally biased region" description="Pro residues" evidence="1">
    <location>
        <begin position="76"/>
        <end position="97"/>
    </location>
</feature>
<evidence type="ECO:0000313" key="4">
    <source>
        <dbReference type="Proteomes" id="UP000218209"/>
    </source>
</evidence>
<evidence type="ECO:0000313" key="3">
    <source>
        <dbReference type="EMBL" id="OSX68773.1"/>
    </source>
</evidence>
<dbReference type="AlphaFoldDB" id="A0A1X6NK88"/>
<name>A0A1X6NK88_PORUM</name>
<feature type="compositionally biased region" description="Low complexity" evidence="1">
    <location>
        <begin position="52"/>
        <end position="61"/>
    </location>
</feature>
<accession>A0A1X6NK88</accession>
<keyword evidence="2" id="KW-0812">Transmembrane</keyword>